<evidence type="ECO:0000256" key="4">
    <source>
        <dbReference type="ARBA" id="ARBA00022692"/>
    </source>
</evidence>
<feature type="domain" description="ABC transporter" evidence="11">
    <location>
        <begin position="453"/>
        <end position="676"/>
    </location>
</feature>
<dbReference type="CDD" id="cd03244">
    <property type="entry name" value="ABCC_MRP_domain2"/>
    <property type="match status" value="2"/>
</dbReference>
<feature type="domain" description="ABC transporter" evidence="11">
    <location>
        <begin position="1047"/>
        <end position="1280"/>
    </location>
</feature>
<feature type="transmembrane region" description="Helical" evidence="10">
    <location>
        <begin position="1609"/>
        <end position="1637"/>
    </location>
</feature>
<feature type="transmembrane region" description="Helical" evidence="10">
    <location>
        <begin position="775"/>
        <end position="799"/>
    </location>
</feature>
<dbReference type="InterPro" id="IPR027417">
    <property type="entry name" value="P-loop_NTPase"/>
</dbReference>
<dbReference type="SUPFAM" id="SSF52540">
    <property type="entry name" value="P-loop containing nucleoside triphosphate hydrolases"/>
    <property type="match status" value="4"/>
</dbReference>
<dbReference type="InterPro" id="IPR003593">
    <property type="entry name" value="AAA+_ATPase"/>
</dbReference>
<keyword evidence="6" id="KW-0067">ATP-binding</keyword>
<evidence type="ECO:0000313" key="13">
    <source>
        <dbReference type="EMBL" id="CAH3160849.1"/>
    </source>
</evidence>
<feature type="domain" description="ABC transmembrane type-1" evidence="12">
    <location>
        <begin position="2004"/>
        <end position="2233"/>
    </location>
</feature>
<feature type="transmembrane region" description="Helical" evidence="10">
    <location>
        <begin position="1515"/>
        <end position="1539"/>
    </location>
</feature>
<dbReference type="CDD" id="cd18579">
    <property type="entry name" value="ABC_6TM_ABCC_D1"/>
    <property type="match status" value="2"/>
</dbReference>
<feature type="transmembrane region" description="Helical" evidence="10">
    <location>
        <begin position="219"/>
        <end position="241"/>
    </location>
</feature>
<evidence type="ECO:0000256" key="5">
    <source>
        <dbReference type="ARBA" id="ARBA00022741"/>
    </source>
</evidence>
<evidence type="ECO:0000256" key="6">
    <source>
        <dbReference type="ARBA" id="ARBA00022840"/>
    </source>
</evidence>
<keyword evidence="5" id="KW-0547">Nucleotide-binding</keyword>
<name>A0ABN8QAV4_9CNID</name>
<dbReference type="PROSITE" id="PS50929">
    <property type="entry name" value="ABC_TM1F"/>
    <property type="match status" value="4"/>
</dbReference>
<evidence type="ECO:0000256" key="1">
    <source>
        <dbReference type="ARBA" id="ARBA00004141"/>
    </source>
</evidence>
<feature type="transmembrane region" description="Helical" evidence="10">
    <location>
        <begin position="106"/>
        <end position="130"/>
    </location>
</feature>
<dbReference type="InterPro" id="IPR036640">
    <property type="entry name" value="ABC1_TM_sf"/>
</dbReference>
<dbReference type="InterPro" id="IPR044746">
    <property type="entry name" value="ABCC_6TM_D1"/>
</dbReference>
<feature type="transmembrane region" description="Helical" evidence="10">
    <location>
        <begin position="2111"/>
        <end position="2131"/>
    </location>
</feature>
<accession>A0ABN8QAV4</accession>
<keyword evidence="3" id="KW-0813">Transport</keyword>
<dbReference type="Gene3D" id="1.20.1560.10">
    <property type="entry name" value="ABC transporter type 1, transmembrane domain"/>
    <property type="match status" value="4"/>
</dbReference>
<feature type="transmembrane region" description="Helical" evidence="10">
    <location>
        <begin position="2043"/>
        <end position="2067"/>
    </location>
</feature>
<keyword evidence="7 10" id="KW-1133">Transmembrane helix</keyword>
<dbReference type="SUPFAM" id="SSF90123">
    <property type="entry name" value="ABC transporter transmembrane region"/>
    <property type="match status" value="4"/>
</dbReference>
<keyword evidence="14" id="KW-1185">Reference proteome</keyword>
<dbReference type="InterPro" id="IPR011527">
    <property type="entry name" value="ABC1_TM_dom"/>
</dbReference>
<dbReference type="PROSITE" id="PS50893">
    <property type="entry name" value="ABC_TRANSPORTER_2"/>
    <property type="match status" value="4"/>
</dbReference>
<evidence type="ECO:0000259" key="11">
    <source>
        <dbReference type="PROSITE" id="PS50893"/>
    </source>
</evidence>
<feature type="domain" description="ABC transmembrane type-1" evidence="12">
    <location>
        <begin position="736"/>
        <end position="1011"/>
    </location>
</feature>
<comment type="similarity">
    <text evidence="2">Belongs to the ABC transporter superfamily. ABCC family. Conjugate transporter (TC 3.A.1.208) subfamily.</text>
</comment>
<feature type="transmembrane region" description="Helical" evidence="10">
    <location>
        <begin position="869"/>
        <end position="891"/>
    </location>
</feature>
<feature type="domain" description="ABC transporter" evidence="11">
    <location>
        <begin position="1721"/>
        <end position="1944"/>
    </location>
</feature>
<feature type="transmembrane region" description="Helical" evidence="10">
    <location>
        <begin position="1487"/>
        <end position="1509"/>
    </location>
</feature>
<evidence type="ECO:0000256" key="7">
    <source>
        <dbReference type="ARBA" id="ARBA00022989"/>
    </source>
</evidence>
<sequence length="2559" mass="286464">MENKGYESIKTDDKDLENNGRHPANSANFVSLLTCWWMNGIFRTGNKRPLEQSDFLPLNEEDKTKVQTEKLQEQWDEHVRECSITPGKQPKLWKCVLRILSFKEVLFLLSFWFIESVFRVTLPLALGLLLALLQSTERNQPLVAGCCLFIGIAGVLSATTHYSGFRCDLLGMRLSTALKGIVYRKIHLLTQQSLLTATTGNLIDLISNDVQRIELTSRWIFASFFFALEFTVVIVLLLHLIGWPALMGVLFLVAMILCVLIISYICAGLRVETAEVSDRRLLLMNELVTGIRALKTHAWEEYYQEKVKATRRAEIWIIMKKSALLCIIDGVSFTAGSAGTFLSVLAIILTGHFISTPTAFMLLSFMFALEKMALIRLSTSLPLLLELPSALQRIEHFLLMKEIPFKQLEYCQSSFRRESRFALASPIVSSLDDHRTVKIVSSENKDEKIDFTLSVSGLTCKVNSLGEKFLLQDVSFAATKNSLTVITGQVGSGKSTLLATIAGEVIITSGSVVCPGTLAYVPQSAWVFSGTVRENVLFGEPYNEEWYTKVLEACALIEDIDRFPSCDSTFVGEHGIVLSGGQLARVNLARAVYADADVYLLDDPLSAVDVRVGEHIFEQCICKLLQDKIKVLVTHEQKYMVAADHVLVLDNGSVLKNGSFSELSDAEKILFTIKDASVAAKEARDESGTSRMRFIGVRDGSDETLEISEEERATGRVSPALYWNYIRTGLPSLGVILVILLCVVIQGVMLLPEIWLYFLTRMSWKNQQDKTTLQIYAGLVAASFFSGMIRAALVYNTLLRSARKLHDKMVSCLLRAPVLFFDTNPAGRILNRCSKDIGYIDELLPKTFLHVTGISLVLLAAILLPSFLNFWLCLVTIPFLAACLYLTRYYLNTSRELKRLESICRSPVFSHFSETVAGLSTIRTRKKERDFIEQFYRHQDLHNQSFYMVSACSNWIGVRADCLFSVLTTAAAFGFSYLFQFQAFTGLVLAYAINTAKGCQFAVRQFADVEDAMTSVERLMAYANLKPEPGYNIKTLPPVNWPNAGSLSFRDVSLRYYPGGPQVLKHLTFDIREKLKLGIVGRTGDGKSSIVAALLRMPEADGEILIEGVSIKSIQLQESRKCVSVLSQSPVLLSGTIRKNLDPLEKHRDDELWNALEVVTIKNLVKNLEGQLDYELLERGENFSVGERQLICLARTLLQQSKIVILDEPTASVDPKTEQIIWTTVHEKLKNSTVITIAHRLNTVQDCDIILVLKEGQIQHSLSLGAIYMENKGYESIKTDDKDLENNGRHPANSANFVSLLTCWWMNGIFRTGNKRPLEKSDFLPLNEEDKTKVQTEKLQEQWDKHVRECSITPGKEPKLWKCVLKILSFKEVSFLLSFWFIESVFRVTLPLALGLLLALLQSTERNQPLVAGCCFFIGMAGVLSATTHYSGFRCDLLGMRLSNALKGIVYRKIHLLTQQSLLKATTGNLIDLISNDVQRIELTSRWIFASFFFALEFTVVIVLLLHLIGWPALMGVLFLVAMILCVLIISYICAGLRVETAEVSDRRLLLMNELVTGIRALKTHAWEEYYQEKVKATRRAEIWIIMKKSALLSIIDGVSFTAGSAGTFLSVLAIILTGHFISTPTAFMLLSFMFALEKMALIRLSTSLPLLLELPSALQRIERFLLMKEIPFRQLEYCQSSFRPESRFALASPIVSSLDDHRTVKIVSSENKDEKIDFTLSVSGLTCKVNSLGEKFLLQDVSFAATKNSLTVITGQVGSGKSTLLATIAGEVIITSGSVVCPGTLAYVPQSAWVFSGTVRENVLFGEPYNEEWYTKVLEACALIEDINRFPSCDSTFVGEHGIVLSGGQLARVNLARAVYADADVYLLDDPLSAVDVRVGEHIFEQCICKLLRDKIKVLVTHERKYMVVADQVLVLDNGSVLKNGSFSELSDAEKILVTIKDASVAAKETRDESGTSRMRFIGVRDGSDETLEISEEERATGRVSPALYWNYIRTGLPSLGVILVILLCVVIQGVMLLPEIWLYFLTRMSWENQQDKTTLQIYASLVAASFFSGMIRAGLVYNTLLRSARKLHDKMVSCLLRAPVLFFDTNPAGRILNRCSKDIGYIDELLPKTFLHVTGISLVLLAAILLPSFLNFWLCLVTVPFMAACLYLTRYYLNTSRELKRLESICRSPVFSHFSETVAGLSTIRTREKERDFIEQFYRHQDLHNQSFYMVSACSNWIGVRADCLAANSYVCNIIWPLMMFFFLNSLAAFTGLVLAYAINTAKGCQFAVRQFADVEDAMTSVERLMAYANLKPEPGYNIKTLPPVNWPNASSLSFRDVSLRYYPGGPQVLKHLTFDIREKLKLGIVGRTGDGKSSIVAALLRMPEADGEIFIDGVSIKGIQLQESRKCVSVLSQSPVLLSGTIRKNLDPLEKHGDDELWNALEVVTIKNLVKNLEGELDYELLERGENLSVGERQLICLARALLQQSKIVILDEPTASVDPKTEQTIWTTVHEKLKNSTVITIAHRLNTVQDCDIILVLKEGEIAEMDTSDTLLGQEDGIFYRMAASQNLLHE</sequence>
<dbReference type="InterPro" id="IPR003439">
    <property type="entry name" value="ABC_transporter-like_ATP-bd"/>
</dbReference>
<dbReference type="CDD" id="cd03250">
    <property type="entry name" value="ABCC_MRP_domain1"/>
    <property type="match status" value="2"/>
</dbReference>
<feature type="transmembrane region" description="Helical" evidence="10">
    <location>
        <begin position="733"/>
        <end position="755"/>
    </location>
</feature>
<dbReference type="InterPro" id="IPR050173">
    <property type="entry name" value="ABC_transporter_C-like"/>
</dbReference>
<reference evidence="13 14" key="1">
    <citation type="submission" date="2022-05" db="EMBL/GenBank/DDBJ databases">
        <authorList>
            <consortium name="Genoscope - CEA"/>
            <person name="William W."/>
        </authorList>
    </citation>
    <scope>NUCLEOTIDE SEQUENCE [LARGE SCALE GENOMIC DNA]</scope>
</reference>
<gene>
    <name evidence="13" type="ORF">PLOB_00004226</name>
</gene>
<protein>
    <recommendedName>
        <fullName evidence="15">Multidrug resistance-associated protein 4</fullName>
    </recommendedName>
</protein>
<evidence type="ECO:0000259" key="12">
    <source>
        <dbReference type="PROSITE" id="PS50929"/>
    </source>
</evidence>
<evidence type="ECO:0000256" key="10">
    <source>
        <dbReference type="SAM" id="Phobius"/>
    </source>
</evidence>
<feature type="transmembrane region" description="Helical" evidence="10">
    <location>
        <begin position="2137"/>
        <end position="2159"/>
    </location>
</feature>
<feature type="transmembrane region" description="Helical" evidence="10">
    <location>
        <begin position="2001"/>
        <end position="2023"/>
    </location>
</feature>
<comment type="caution">
    <text evidence="13">The sequence shown here is derived from an EMBL/GenBank/DDBJ whole genome shotgun (WGS) entry which is preliminary data.</text>
</comment>
<evidence type="ECO:0000313" key="14">
    <source>
        <dbReference type="Proteomes" id="UP001159405"/>
    </source>
</evidence>
<dbReference type="SMART" id="SM00382">
    <property type="entry name" value="AAA"/>
    <property type="match status" value="4"/>
</dbReference>
<evidence type="ECO:0000256" key="2">
    <source>
        <dbReference type="ARBA" id="ARBA00009726"/>
    </source>
</evidence>
<comment type="subcellular location">
    <subcellularLocation>
        <location evidence="1">Membrane</location>
        <topology evidence="1">Multi-pass membrane protein</topology>
    </subcellularLocation>
</comment>
<organism evidence="13 14">
    <name type="scientific">Porites lobata</name>
    <dbReference type="NCBI Taxonomy" id="104759"/>
    <lineage>
        <taxon>Eukaryota</taxon>
        <taxon>Metazoa</taxon>
        <taxon>Cnidaria</taxon>
        <taxon>Anthozoa</taxon>
        <taxon>Hexacorallia</taxon>
        <taxon>Scleractinia</taxon>
        <taxon>Fungiina</taxon>
        <taxon>Poritidae</taxon>
        <taxon>Porites</taxon>
    </lineage>
</organism>
<dbReference type="PROSITE" id="PS00211">
    <property type="entry name" value="ABC_TRANSPORTER_1"/>
    <property type="match status" value="4"/>
</dbReference>
<feature type="domain" description="ABC transporter" evidence="11">
    <location>
        <begin position="2319"/>
        <end position="2552"/>
    </location>
</feature>
<dbReference type="Pfam" id="PF00005">
    <property type="entry name" value="ABC_tran"/>
    <property type="match status" value="4"/>
</dbReference>
<dbReference type="PANTHER" id="PTHR24223">
    <property type="entry name" value="ATP-BINDING CASSETTE SUB-FAMILY C"/>
    <property type="match status" value="1"/>
</dbReference>
<dbReference type="Pfam" id="PF00664">
    <property type="entry name" value="ABC_membrane"/>
    <property type="match status" value="4"/>
</dbReference>
<dbReference type="InterPro" id="IPR044726">
    <property type="entry name" value="ABCC_6TM_D2"/>
</dbReference>
<keyword evidence="8 10" id="KW-0472">Membrane</keyword>
<feature type="transmembrane region" description="Helical" evidence="10">
    <location>
        <begin position="247"/>
        <end position="271"/>
    </location>
</feature>
<feature type="domain" description="ABC transmembrane type-1" evidence="12">
    <location>
        <begin position="106"/>
        <end position="369"/>
    </location>
</feature>
<proteinExistence type="inferred from homology"/>
<dbReference type="Proteomes" id="UP001159405">
    <property type="component" value="Unassembled WGS sequence"/>
</dbReference>
<evidence type="ECO:0008006" key="15">
    <source>
        <dbReference type="Google" id="ProtNLM"/>
    </source>
</evidence>
<feature type="domain" description="ABC transmembrane type-1" evidence="12">
    <location>
        <begin position="1381"/>
        <end position="1637"/>
    </location>
</feature>
<dbReference type="Gene3D" id="3.40.50.300">
    <property type="entry name" value="P-loop containing nucleotide triphosphate hydrolases"/>
    <property type="match status" value="4"/>
</dbReference>
<dbReference type="InterPro" id="IPR017871">
    <property type="entry name" value="ABC_transporter-like_CS"/>
</dbReference>
<feature type="region of interest" description="Disordered" evidence="9">
    <location>
        <begin position="1"/>
        <end position="20"/>
    </location>
</feature>
<dbReference type="EMBL" id="CALNXK010000118">
    <property type="protein sequence ID" value="CAH3160849.1"/>
    <property type="molecule type" value="Genomic_DNA"/>
</dbReference>
<feature type="transmembrane region" description="Helical" evidence="10">
    <location>
        <begin position="843"/>
        <end position="863"/>
    </location>
</feature>
<keyword evidence="4 10" id="KW-0812">Transmembrane</keyword>
<dbReference type="CDD" id="cd18580">
    <property type="entry name" value="ABC_6TM_ABCC_D2"/>
    <property type="match status" value="2"/>
</dbReference>
<evidence type="ECO:0000256" key="9">
    <source>
        <dbReference type="SAM" id="MobiDB-lite"/>
    </source>
</evidence>
<feature type="transmembrane region" description="Helical" evidence="10">
    <location>
        <begin position="341"/>
        <end position="369"/>
    </location>
</feature>
<evidence type="ECO:0000256" key="3">
    <source>
        <dbReference type="ARBA" id="ARBA00022448"/>
    </source>
</evidence>
<feature type="transmembrane region" description="Helical" evidence="10">
    <location>
        <begin position="2244"/>
        <end position="2265"/>
    </location>
</feature>
<feature type="transmembrane region" description="Helical" evidence="10">
    <location>
        <begin position="315"/>
        <end position="335"/>
    </location>
</feature>
<evidence type="ECO:0000256" key="8">
    <source>
        <dbReference type="ARBA" id="ARBA00023136"/>
    </source>
</evidence>
<feature type="transmembrane region" description="Helical" evidence="10">
    <location>
        <begin position="142"/>
        <end position="165"/>
    </location>
</feature>
<feature type="transmembrane region" description="Helical" evidence="10">
    <location>
        <begin position="1410"/>
        <end position="1433"/>
    </location>
</feature>
<dbReference type="PANTHER" id="PTHR24223:SF456">
    <property type="entry name" value="MULTIDRUG RESISTANCE-ASSOCIATED PROTEIN LETHAL(2)03659"/>
    <property type="match status" value="1"/>
</dbReference>
<feature type="transmembrane region" description="Helical" evidence="10">
    <location>
        <begin position="1375"/>
        <end position="1398"/>
    </location>
</feature>